<evidence type="ECO:0000313" key="4">
    <source>
        <dbReference type="EMBL" id="CAF1028951.1"/>
    </source>
</evidence>
<name>A0A8S2DQY9_9BILA</name>
<proteinExistence type="predicted"/>
<comment type="caution">
    <text evidence="4">The sequence shown here is derived from an EMBL/GenBank/DDBJ whole genome shotgun (WGS) entry which is preliminary data.</text>
</comment>
<keyword evidence="2" id="KW-0863">Zinc-finger</keyword>
<keyword evidence="3" id="KW-0862">Zinc</keyword>
<evidence type="ECO:0000256" key="1">
    <source>
        <dbReference type="ARBA" id="ARBA00022723"/>
    </source>
</evidence>
<dbReference type="InterPro" id="IPR017907">
    <property type="entry name" value="Znf_RING_CS"/>
</dbReference>
<dbReference type="EMBL" id="CAJOBA010007269">
    <property type="protein sequence ID" value="CAF3797416.1"/>
    <property type="molecule type" value="Genomic_DNA"/>
</dbReference>
<evidence type="ECO:0000256" key="2">
    <source>
        <dbReference type="ARBA" id="ARBA00022771"/>
    </source>
</evidence>
<evidence type="ECO:0000313" key="5">
    <source>
        <dbReference type="EMBL" id="CAF3797416.1"/>
    </source>
</evidence>
<sequence length="479" mass="55299">MHLRTFCTQCFQSTSSMHVYNLESVMQPSIQLGKSVAILTSDNGPNWSGKCPCNIFNYGELWKELKLDAMILNSYTSSNSRYNPVERSMSPLSNWLVGLTLKRQYDPNATEPHNLDDSLICLNRYWDKRTTKMPINVIFSSMTGKKFTGQLSDKFTLDEVAKVVTDKLGKPENGGSFRYIVKGKEFSADDPREFEGQKKLITSGVTVYVCQRMLGGSGETVDIQTHKQTILNELQEEVINIRLPEQTTECMICFQDVSCIRIHCSFDICPECFPGYFVNYDYQLKCLICGKFDEYEKIFPTKAFIKSLYQLDSTSDMMKNIDFQICTCGSYAINETMYSKQQCSSCKRWLCFFCDSDWDESKGMKNELYTCTQNCLYETKLLYKLVPLSMNPKMQVPNRRCCPKCYDTGDYEVGKCKYHTCKCGHQFCFICLETEEDCKTKYKSEYNIPCTAIKKQEYTHFPRIYQLHDIHGKAISNKP</sequence>
<dbReference type="Proteomes" id="UP000677228">
    <property type="component" value="Unassembled WGS sequence"/>
</dbReference>
<dbReference type="PROSITE" id="PS00518">
    <property type="entry name" value="ZF_RING_1"/>
    <property type="match status" value="1"/>
</dbReference>
<accession>A0A8S2DQY9</accession>
<dbReference type="Proteomes" id="UP000682733">
    <property type="component" value="Unassembled WGS sequence"/>
</dbReference>
<keyword evidence="1" id="KW-0479">Metal-binding</keyword>
<evidence type="ECO:0000313" key="6">
    <source>
        <dbReference type="Proteomes" id="UP000677228"/>
    </source>
</evidence>
<evidence type="ECO:0000256" key="3">
    <source>
        <dbReference type="ARBA" id="ARBA00022833"/>
    </source>
</evidence>
<dbReference type="GO" id="GO:0008270">
    <property type="term" value="F:zinc ion binding"/>
    <property type="evidence" value="ECO:0007669"/>
    <property type="project" value="UniProtKB-KW"/>
</dbReference>
<protein>
    <submittedName>
        <fullName evidence="4">Uncharacterized protein</fullName>
    </submittedName>
</protein>
<reference evidence="4" key="1">
    <citation type="submission" date="2021-02" db="EMBL/GenBank/DDBJ databases">
        <authorList>
            <person name="Nowell W R."/>
        </authorList>
    </citation>
    <scope>NUCLEOTIDE SEQUENCE</scope>
</reference>
<organism evidence="4 6">
    <name type="scientific">Didymodactylos carnosus</name>
    <dbReference type="NCBI Taxonomy" id="1234261"/>
    <lineage>
        <taxon>Eukaryota</taxon>
        <taxon>Metazoa</taxon>
        <taxon>Spiralia</taxon>
        <taxon>Gnathifera</taxon>
        <taxon>Rotifera</taxon>
        <taxon>Eurotatoria</taxon>
        <taxon>Bdelloidea</taxon>
        <taxon>Philodinida</taxon>
        <taxon>Philodinidae</taxon>
        <taxon>Didymodactylos</taxon>
    </lineage>
</organism>
<gene>
    <name evidence="4" type="ORF">OVA965_LOCUS15888</name>
    <name evidence="5" type="ORF">TMI583_LOCUS15901</name>
</gene>
<dbReference type="EMBL" id="CAJNOK010007257">
    <property type="protein sequence ID" value="CAF1028951.1"/>
    <property type="molecule type" value="Genomic_DNA"/>
</dbReference>
<dbReference type="AlphaFoldDB" id="A0A8S2DQY9"/>
<feature type="non-terminal residue" evidence="4">
    <location>
        <position position="1"/>
    </location>
</feature>